<evidence type="ECO:0008006" key="4">
    <source>
        <dbReference type="Google" id="ProtNLM"/>
    </source>
</evidence>
<organism evidence="2 3">
    <name type="scientific">Cuscuta europaea</name>
    <name type="common">European dodder</name>
    <dbReference type="NCBI Taxonomy" id="41803"/>
    <lineage>
        <taxon>Eukaryota</taxon>
        <taxon>Viridiplantae</taxon>
        <taxon>Streptophyta</taxon>
        <taxon>Embryophyta</taxon>
        <taxon>Tracheophyta</taxon>
        <taxon>Spermatophyta</taxon>
        <taxon>Magnoliopsida</taxon>
        <taxon>eudicotyledons</taxon>
        <taxon>Gunneridae</taxon>
        <taxon>Pentapetalae</taxon>
        <taxon>asterids</taxon>
        <taxon>lamiids</taxon>
        <taxon>Solanales</taxon>
        <taxon>Convolvulaceae</taxon>
        <taxon>Cuscuteae</taxon>
        <taxon>Cuscuta</taxon>
        <taxon>Cuscuta subgen. Cuscuta</taxon>
    </lineage>
</organism>
<dbReference type="Proteomes" id="UP001152484">
    <property type="component" value="Unassembled WGS sequence"/>
</dbReference>
<comment type="caution">
    <text evidence="2">The sequence shown here is derived from an EMBL/GenBank/DDBJ whole genome shotgun (WGS) entry which is preliminary data.</text>
</comment>
<dbReference type="AlphaFoldDB" id="A0A9P0Z6H8"/>
<feature type="transmembrane region" description="Helical" evidence="1">
    <location>
        <begin position="20"/>
        <end position="42"/>
    </location>
</feature>
<gene>
    <name evidence="2" type="ORF">CEURO_LOCUS11533</name>
</gene>
<keyword evidence="1" id="KW-0472">Membrane</keyword>
<sequence>MLRMVHAHGTPIPRYNLPLISFLSFLFSFILSFLPFIFLALANTSLLSFRSSSLANCRQRHNLCWSSDRVLQSLHQRRRRDAAAWLPLPLPLGSSSWELCQPFFPTFNPMKSRSIFVVLIYFSYFCCISMV</sequence>
<evidence type="ECO:0000313" key="3">
    <source>
        <dbReference type="Proteomes" id="UP001152484"/>
    </source>
</evidence>
<protein>
    <recommendedName>
        <fullName evidence="4">Transmembrane protein</fullName>
    </recommendedName>
</protein>
<name>A0A9P0Z6H8_CUSEU</name>
<evidence type="ECO:0000256" key="1">
    <source>
        <dbReference type="SAM" id="Phobius"/>
    </source>
</evidence>
<dbReference type="EMBL" id="CAMAPE010000027">
    <property type="protein sequence ID" value="CAH9091388.1"/>
    <property type="molecule type" value="Genomic_DNA"/>
</dbReference>
<keyword evidence="3" id="KW-1185">Reference proteome</keyword>
<reference evidence="2" key="1">
    <citation type="submission" date="2022-07" db="EMBL/GenBank/DDBJ databases">
        <authorList>
            <person name="Macas J."/>
            <person name="Novak P."/>
            <person name="Neumann P."/>
        </authorList>
    </citation>
    <scope>NUCLEOTIDE SEQUENCE</scope>
</reference>
<accession>A0A9P0Z6H8</accession>
<evidence type="ECO:0000313" key="2">
    <source>
        <dbReference type="EMBL" id="CAH9091388.1"/>
    </source>
</evidence>
<keyword evidence="1" id="KW-1133">Transmembrane helix</keyword>
<keyword evidence="1" id="KW-0812">Transmembrane</keyword>
<proteinExistence type="predicted"/>